<evidence type="ECO:0000256" key="1">
    <source>
        <dbReference type="ARBA" id="ARBA00004651"/>
    </source>
</evidence>
<keyword evidence="8" id="KW-0769">Symport</keyword>
<comment type="subcellular location">
    <subcellularLocation>
        <location evidence="1 8">Cell membrane</location>
        <topology evidence="1 8">Multi-pass membrane protein</topology>
    </subcellularLocation>
</comment>
<dbReference type="InterPro" id="IPR001463">
    <property type="entry name" value="Na/Ala_symport"/>
</dbReference>
<dbReference type="PROSITE" id="PS00873">
    <property type="entry name" value="NA_ALANINE_SYMP"/>
    <property type="match status" value="1"/>
</dbReference>
<dbReference type="Proteomes" id="UP001210339">
    <property type="component" value="Chromosome"/>
</dbReference>
<reference evidence="9 10" key="1">
    <citation type="submission" date="2023-01" db="EMBL/GenBank/DDBJ databases">
        <authorList>
            <person name="Lee S.H."/>
            <person name="Jung H.S."/>
            <person name="Yun J.U."/>
        </authorList>
    </citation>
    <scope>NUCLEOTIDE SEQUENCE [LARGE SCALE GENOMIC DNA]</scope>
    <source>
        <strain evidence="9 10">CBA3646</strain>
    </source>
</reference>
<evidence type="ECO:0000313" key="9">
    <source>
        <dbReference type="EMBL" id="WBW49804.1"/>
    </source>
</evidence>
<proteinExistence type="inferred from homology"/>
<feature type="transmembrane region" description="Helical" evidence="8">
    <location>
        <begin position="345"/>
        <end position="368"/>
    </location>
</feature>
<evidence type="ECO:0000256" key="3">
    <source>
        <dbReference type="ARBA" id="ARBA00022448"/>
    </source>
</evidence>
<keyword evidence="5 8" id="KW-0812">Transmembrane</keyword>
<organism evidence="9 10">
    <name type="scientific">Peptoniphilus equinus</name>
    <dbReference type="NCBI Taxonomy" id="3016343"/>
    <lineage>
        <taxon>Bacteria</taxon>
        <taxon>Bacillati</taxon>
        <taxon>Bacillota</taxon>
        <taxon>Tissierellia</taxon>
        <taxon>Tissierellales</taxon>
        <taxon>Peptoniphilaceae</taxon>
        <taxon>Peptoniphilus</taxon>
    </lineage>
</organism>
<feature type="transmembrane region" description="Helical" evidence="8">
    <location>
        <begin position="138"/>
        <end position="161"/>
    </location>
</feature>
<dbReference type="NCBIfam" id="TIGR00835">
    <property type="entry name" value="agcS"/>
    <property type="match status" value="1"/>
</dbReference>
<feature type="transmembrane region" description="Helical" evidence="8">
    <location>
        <begin position="238"/>
        <end position="257"/>
    </location>
</feature>
<feature type="transmembrane region" description="Helical" evidence="8">
    <location>
        <begin position="415"/>
        <end position="438"/>
    </location>
</feature>
<comment type="similarity">
    <text evidence="2 8">Belongs to the alanine or glycine:cation symporter (AGCS) (TC 2.A.25) family.</text>
</comment>
<feature type="transmembrane region" description="Helical" evidence="8">
    <location>
        <begin position="15"/>
        <end position="33"/>
    </location>
</feature>
<evidence type="ECO:0000256" key="7">
    <source>
        <dbReference type="ARBA" id="ARBA00023136"/>
    </source>
</evidence>
<evidence type="ECO:0000256" key="2">
    <source>
        <dbReference type="ARBA" id="ARBA00009261"/>
    </source>
</evidence>
<dbReference type="RefSeq" id="WP_271191335.1">
    <property type="nucleotide sequence ID" value="NZ_CP115667.1"/>
</dbReference>
<dbReference type="Gene3D" id="1.20.1740.10">
    <property type="entry name" value="Amino acid/polyamine transporter I"/>
    <property type="match status" value="1"/>
</dbReference>
<feature type="transmembrane region" description="Helical" evidence="8">
    <location>
        <begin position="389"/>
        <end position="409"/>
    </location>
</feature>
<evidence type="ECO:0000256" key="8">
    <source>
        <dbReference type="RuleBase" id="RU363064"/>
    </source>
</evidence>
<protein>
    <submittedName>
        <fullName evidence="9">Alanine/glycine:cation symporter family protein</fullName>
    </submittedName>
</protein>
<dbReference type="PRINTS" id="PR00175">
    <property type="entry name" value="NAALASMPORT"/>
</dbReference>
<keyword evidence="10" id="KW-1185">Reference proteome</keyword>
<feature type="transmembrane region" description="Helical" evidence="8">
    <location>
        <begin position="302"/>
        <end position="325"/>
    </location>
</feature>
<evidence type="ECO:0000256" key="4">
    <source>
        <dbReference type="ARBA" id="ARBA00022475"/>
    </source>
</evidence>
<keyword evidence="6 8" id="KW-1133">Transmembrane helix</keyword>
<keyword evidence="4 8" id="KW-1003">Cell membrane</keyword>
<gene>
    <name evidence="9" type="ORF">O6R05_07315</name>
</gene>
<evidence type="ECO:0000256" key="5">
    <source>
        <dbReference type="ARBA" id="ARBA00022692"/>
    </source>
</evidence>
<sequence length="469" mass="50756">MQFISDLILAINDVLYYPILIIMLLACGLYFTFRTKFMQFSFFKESINVVAEKPNQGGVSSFQALMVSTASRVGTGNIVGISNAICLGGYGAVFWMWLIALIGGASAFIESTLAQIYKRRGDDGTSYGGPSYYIETALGSRTLGIIFAVALILTYAVGFNMLASFNLQDSFKVYGFYQPGVTPWIIGAVLALIAGYCIIGGGKRIIQFTSALVPIMGVLFVVVALIMIVVNIKNMPQVFSNIFSDAFNFRAIFGGVAGSSMVQGIKRGLYSNEAGMGSAPNAAASADVSHPVKQGLVQMLSVFIDTLVICSATAFMAMASGVVPTEELAGAPYVQEALSTVFGAYGNYFITISLSLFAFTTLLGNLYYVDSCIAYLNKKVPSKGFQLTYRIVAAVIIFVGAGMEMDFVWNLADLLMGLMCIINIPAILILGSQALKAFEDYRSQKRQNKNPVFLGRNIGLDESKLQYWK</sequence>
<feature type="transmembrane region" description="Helical" evidence="8">
    <location>
        <begin position="181"/>
        <end position="199"/>
    </location>
</feature>
<accession>A0ABY7QSN9</accession>
<name>A0ABY7QSN9_9FIRM</name>
<dbReference type="EMBL" id="CP115667">
    <property type="protein sequence ID" value="WBW49804.1"/>
    <property type="molecule type" value="Genomic_DNA"/>
</dbReference>
<dbReference type="Pfam" id="PF01235">
    <property type="entry name" value="Na_Ala_symp"/>
    <property type="match status" value="1"/>
</dbReference>
<feature type="transmembrane region" description="Helical" evidence="8">
    <location>
        <begin position="211"/>
        <end position="232"/>
    </location>
</feature>
<feature type="transmembrane region" description="Helical" evidence="8">
    <location>
        <begin position="96"/>
        <end position="117"/>
    </location>
</feature>
<keyword evidence="7 8" id="KW-0472">Membrane</keyword>
<dbReference type="PANTHER" id="PTHR30330:SF1">
    <property type="entry name" value="AMINO-ACID CARRIER PROTEIN ALST"/>
    <property type="match status" value="1"/>
</dbReference>
<evidence type="ECO:0000313" key="10">
    <source>
        <dbReference type="Proteomes" id="UP001210339"/>
    </source>
</evidence>
<dbReference type="PANTHER" id="PTHR30330">
    <property type="entry name" value="AGSS FAMILY TRANSPORTER, SODIUM-ALANINE"/>
    <property type="match status" value="1"/>
</dbReference>
<keyword evidence="3 8" id="KW-0813">Transport</keyword>
<evidence type="ECO:0000256" key="6">
    <source>
        <dbReference type="ARBA" id="ARBA00022989"/>
    </source>
</evidence>